<gene>
    <name evidence="4" type="ORF">BDV96DRAFT_496951</name>
</gene>
<protein>
    <recommendedName>
        <fullName evidence="3">NAD-dependent epimerase/dehydratase domain-containing protein</fullName>
    </recommendedName>
</protein>
<organism evidence="4 5">
    <name type="scientific">Lophiotrema nucula</name>
    <dbReference type="NCBI Taxonomy" id="690887"/>
    <lineage>
        <taxon>Eukaryota</taxon>
        <taxon>Fungi</taxon>
        <taxon>Dikarya</taxon>
        <taxon>Ascomycota</taxon>
        <taxon>Pezizomycotina</taxon>
        <taxon>Dothideomycetes</taxon>
        <taxon>Pleosporomycetidae</taxon>
        <taxon>Pleosporales</taxon>
        <taxon>Lophiotremataceae</taxon>
        <taxon>Lophiotrema</taxon>
    </lineage>
</organism>
<comment type="similarity">
    <text evidence="2">Belongs to the NAD(P)-dependent epimerase/dehydratase family. Dihydroflavonol-4-reductase subfamily.</text>
</comment>
<feature type="domain" description="NAD-dependent epimerase/dehydratase" evidence="3">
    <location>
        <begin position="6"/>
        <end position="258"/>
    </location>
</feature>
<dbReference type="SUPFAM" id="SSF51735">
    <property type="entry name" value="NAD(P)-binding Rossmann-fold domains"/>
    <property type="match status" value="1"/>
</dbReference>
<dbReference type="Gene3D" id="3.40.50.720">
    <property type="entry name" value="NAD(P)-binding Rossmann-like Domain"/>
    <property type="match status" value="1"/>
</dbReference>
<dbReference type="PANTHER" id="PTHR10366:SF564">
    <property type="entry name" value="STEROL-4-ALPHA-CARBOXYLATE 3-DEHYDROGENASE, DECARBOXYLATING"/>
    <property type="match status" value="1"/>
</dbReference>
<dbReference type="InterPro" id="IPR050425">
    <property type="entry name" value="NAD(P)_dehydrat-like"/>
</dbReference>
<dbReference type="Pfam" id="PF01370">
    <property type="entry name" value="Epimerase"/>
    <property type="match status" value="1"/>
</dbReference>
<dbReference type="AlphaFoldDB" id="A0A6A5Z0C8"/>
<evidence type="ECO:0000259" key="3">
    <source>
        <dbReference type="Pfam" id="PF01370"/>
    </source>
</evidence>
<dbReference type="GO" id="GO:0016616">
    <property type="term" value="F:oxidoreductase activity, acting on the CH-OH group of donors, NAD or NADP as acceptor"/>
    <property type="evidence" value="ECO:0007669"/>
    <property type="project" value="TreeGrafter"/>
</dbReference>
<name>A0A6A5Z0C8_9PLEO</name>
<evidence type="ECO:0000256" key="2">
    <source>
        <dbReference type="ARBA" id="ARBA00023445"/>
    </source>
</evidence>
<proteinExistence type="inferred from homology"/>
<sequence>MVSETVLVTGGTGHLGFKIIVEALKAGYNVKIAVRSQAKADEVFATSAIKFLNPGERLRSVLVPDMLVDRAYDEAIKDTTYAVHVASPISSVLKDGDDADEVLIKPAVKGTLNILEAAKKAGNVKRVVITSSIVAIIPFAELTSGDTSKVYNEKSRAATPTGPYPSSFAAYASSKVAALNATEKWITDEKPSFDVVNIFPGYIIGSEDLTTDAKKASSFGTNPVVLGPALGGDAGFHLGSSIHVDDTALAHVKALDSSVPGNQGYVTSQTTRWEDAAASIAKNFPQAVRSGQFPNNGKIVTVPIKIDEKKSEEVLGIKYQGLEEQVKSAAGQYLTLL</sequence>
<keyword evidence="1" id="KW-0560">Oxidoreductase</keyword>
<dbReference type="InterPro" id="IPR036291">
    <property type="entry name" value="NAD(P)-bd_dom_sf"/>
</dbReference>
<evidence type="ECO:0000313" key="5">
    <source>
        <dbReference type="Proteomes" id="UP000799770"/>
    </source>
</evidence>
<dbReference type="OrthoDB" id="2735536at2759"/>
<dbReference type="EMBL" id="ML977329">
    <property type="protein sequence ID" value="KAF2112850.1"/>
    <property type="molecule type" value="Genomic_DNA"/>
</dbReference>
<dbReference type="Proteomes" id="UP000799770">
    <property type="component" value="Unassembled WGS sequence"/>
</dbReference>
<evidence type="ECO:0000313" key="4">
    <source>
        <dbReference type="EMBL" id="KAF2112850.1"/>
    </source>
</evidence>
<keyword evidence="5" id="KW-1185">Reference proteome</keyword>
<dbReference type="InterPro" id="IPR001509">
    <property type="entry name" value="Epimerase_deHydtase"/>
</dbReference>
<dbReference type="PANTHER" id="PTHR10366">
    <property type="entry name" value="NAD DEPENDENT EPIMERASE/DEHYDRATASE"/>
    <property type="match status" value="1"/>
</dbReference>
<accession>A0A6A5Z0C8</accession>
<evidence type="ECO:0000256" key="1">
    <source>
        <dbReference type="ARBA" id="ARBA00023002"/>
    </source>
</evidence>
<reference evidence="4" key="1">
    <citation type="journal article" date="2020" name="Stud. Mycol.">
        <title>101 Dothideomycetes genomes: a test case for predicting lifestyles and emergence of pathogens.</title>
        <authorList>
            <person name="Haridas S."/>
            <person name="Albert R."/>
            <person name="Binder M."/>
            <person name="Bloem J."/>
            <person name="Labutti K."/>
            <person name="Salamov A."/>
            <person name="Andreopoulos B."/>
            <person name="Baker S."/>
            <person name="Barry K."/>
            <person name="Bills G."/>
            <person name="Bluhm B."/>
            <person name="Cannon C."/>
            <person name="Castanera R."/>
            <person name="Culley D."/>
            <person name="Daum C."/>
            <person name="Ezra D."/>
            <person name="Gonzalez J."/>
            <person name="Henrissat B."/>
            <person name="Kuo A."/>
            <person name="Liang C."/>
            <person name="Lipzen A."/>
            <person name="Lutzoni F."/>
            <person name="Magnuson J."/>
            <person name="Mondo S."/>
            <person name="Nolan M."/>
            <person name="Ohm R."/>
            <person name="Pangilinan J."/>
            <person name="Park H.-J."/>
            <person name="Ramirez L."/>
            <person name="Alfaro M."/>
            <person name="Sun H."/>
            <person name="Tritt A."/>
            <person name="Yoshinaga Y."/>
            <person name="Zwiers L.-H."/>
            <person name="Turgeon B."/>
            <person name="Goodwin S."/>
            <person name="Spatafora J."/>
            <person name="Crous P."/>
            <person name="Grigoriev I."/>
        </authorList>
    </citation>
    <scope>NUCLEOTIDE SEQUENCE</scope>
    <source>
        <strain evidence="4">CBS 627.86</strain>
    </source>
</reference>